<dbReference type="Proteomes" id="UP000193560">
    <property type="component" value="Unassembled WGS sequence"/>
</dbReference>
<name>A0A1X2I1X2_9FUNG</name>
<dbReference type="AlphaFoldDB" id="A0A1X2I1X2"/>
<reference evidence="3 4" key="1">
    <citation type="submission" date="2016-07" db="EMBL/GenBank/DDBJ databases">
        <title>Pervasive Adenine N6-methylation of Active Genes in Fungi.</title>
        <authorList>
            <consortium name="DOE Joint Genome Institute"/>
            <person name="Mondo S.J."/>
            <person name="Dannebaum R.O."/>
            <person name="Kuo R.C."/>
            <person name="Labutti K."/>
            <person name="Haridas S."/>
            <person name="Kuo A."/>
            <person name="Salamov A."/>
            <person name="Ahrendt S.R."/>
            <person name="Lipzen A."/>
            <person name="Sullivan W."/>
            <person name="Andreopoulos W.B."/>
            <person name="Clum A."/>
            <person name="Lindquist E."/>
            <person name="Daum C."/>
            <person name="Ramamoorthy G.K."/>
            <person name="Gryganskyi A."/>
            <person name="Culley D."/>
            <person name="Magnuson J.K."/>
            <person name="James T.Y."/>
            <person name="O'Malley M.A."/>
            <person name="Stajich J.E."/>
            <person name="Spatafora J.W."/>
            <person name="Visel A."/>
            <person name="Grigoriev I.V."/>
        </authorList>
    </citation>
    <scope>NUCLEOTIDE SEQUENCE [LARGE SCALE GENOMIC DNA]</scope>
    <source>
        <strain evidence="3 4">NRRL 1336</strain>
    </source>
</reference>
<evidence type="ECO:0000313" key="4">
    <source>
        <dbReference type="Proteomes" id="UP000193560"/>
    </source>
</evidence>
<comment type="caution">
    <text evidence="3">The sequence shown here is derived from an EMBL/GenBank/DDBJ whole genome shotgun (WGS) entry which is preliminary data.</text>
</comment>
<keyword evidence="1" id="KW-0175">Coiled coil</keyword>
<protein>
    <submittedName>
        <fullName evidence="3">Uncharacterized protein</fullName>
    </submittedName>
</protein>
<feature type="coiled-coil region" evidence="1">
    <location>
        <begin position="53"/>
        <end position="129"/>
    </location>
</feature>
<organism evidence="3 4">
    <name type="scientific">Absidia repens</name>
    <dbReference type="NCBI Taxonomy" id="90262"/>
    <lineage>
        <taxon>Eukaryota</taxon>
        <taxon>Fungi</taxon>
        <taxon>Fungi incertae sedis</taxon>
        <taxon>Mucoromycota</taxon>
        <taxon>Mucoromycotina</taxon>
        <taxon>Mucoromycetes</taxon>
        <taxon>Mucorales</taxon>
        <taxon>Cunninghamellaceae</taxon>
        <taxon>Absidia</taxon>
    </lineage>
</organism>
<sequence length="331" mass="38821">MQGHQRRQRRDEQQLSHMEKQLHHLRNYAAQRLEKKAMREKQYHEVYHMPVINTQYKKKYMRARDKNDMAEQQLSELHHAMDLVKDRLKHHQQQWTQGLDHQQSLTEQRQKLSSQLDHQQQLMAKLKQAQSFWCQFDTYHIQPCLELLQQWRYTNDHTGSDEDDQWTRLRLISVDYEETQLYGQQHWGHASWDVAFECTHCHATCESWPYLDKVRITQLLCASCYQDTRTSMIIEKKLYSILPGNHSGGAAGINDSHVSRPNSDKLRLSALSTSSSASIPSLISSTSKSTHSIINDCKPFVKKMKSALAMNQQKLDPGMPHNALFVPKYSH</sequence>
<proteinExistence type="predicted"/>
<dbReference type="EMBL" id="MCGE01000034">
    <property type="protein sequence ID" value="ORZ07579.1"/>
    <property type="molecule type" value="Genomic_DNA"/>
</dbReference>
<gene>
    <name evidence="3" type="ORF">BCR42DRAFT_425794</name>
</gene>
<evidence type="ECO:0000256" key="1">
    <source>
        <dbReference type="SAM" id="Coils"/>
    </source>
</evidence>
<feature type="compositionally biased region" description="Basic and acidic residues" evidence="2">
    <location>
        <begin position="9"/>
        <end position="22"/>
    </location>
</feature>
<keyword evidence="4" id="KW-1185">Reference proteome</keyword>
<feature type="region of interest" description="Disordered" evidence="2">
    <location>
        <begin position="1"/>
        <end position="22"/>
    </location>
</feature>
<evidence type="ECO:0000256" key="2">
    <source>
        <dbReference type="SAM" id="MobiDB-lite"/>
    </source>
</evidence>
<accession>A0A1X2I1X2</accession>
<dbReference type="OrthoDB" id="2351770at2759"/>
<evidence type="ECO:0000313" key="3">
    <source>
        <dbReference type="EMBL" id="ORZ07579.1"/>
    </source>
</evidence>